<keyword evidence="13" id="KW-1185">Reference proteome</keyword>
<comment type="similarity">
    <text evidence="2">Belongs to the asparagine synthetase family.</text>
</comment>
<dbReference type="SUPFAM" id="SSF56235">
    <property type="entry name" value="N-terminal nucleophile aminohydrolases (Ntn hydrolases)"/>
    <property type="match status" value="1"/>
</dbReference>
<dbReference type="SUPFAM" id="SSF52402">
    <property type="entry name" value="Adenine nucleotide alpha hydrolases-like"/>
    <property type="match status" value="1"/>
</dbReference>
<dbReference type="Proteomes" id="UP000237056">
    <property type="component" value="Unassembled WGS sequence"/>
</dbReference>
<dbReference type="GO" id="GO:0004066">
    <property type="term" value="F:asparagine synthase (glutamine-hydrolyzing) activity"/>
    <property type="evidence" value="ECO:0007669"/>
    <property type="project" value="UniProtKB-EC"/>
</dbReference>
<name>A0A2S4N9I6_9FLAO</name>
<evidence type="ECO:0000256" key="6">
    <source>
        <dbReference type="ARBA" id="ARBA00022962"/>
    </source>
</evidence>
<comment type="pathway">
    <text evidence="1">Amino-acid biosynthesis; L-asparagine biosynthesis; L-asparagine from L-aspartate (L-Gln route): step 1/1.</text>
</comment>
<dbReference type="Pfam" id="PF00733">
    <property type="entry name" value="Asn_synthase"/>
    <property type="match status" value="1"/>
</dbReference>
<evidence type="ECO:0000256" key="9">
    <source>
        <dbReference type="PIRSR" id="PIRSR001589-2"/>
    </source>
</evidence>
<dbReference type="Pfam" id="PF13537">
    <property type="entry name" value="GATase_7"/>
    <property type="match status" value="1"/>
</dbReference>
<dbReference type="PANTHER" id="PTHR43284:SF1">
    <property type="entry name" value="ASPARAGINE SYNTHETASE"/>
    <property type="match status" value="1"/>
</dbReference>
<evidence type="ECO:0000256" key="5">
    <source>
        <dbReference type="ARBA" id="ARBA00022840"/>
    </source>
</evidence>
<dbReference type="CDD" id="cd01991">
    <property type="entry name" value="Asn_synthase_B_C"/>
    <property type="match status" value="1"/>
</dbReference>
<dbReference type="GO" id="GO:0006529">
    <property type="term" value="P:asparagine biosynthetic process"/>
    <property type="evidence" value="ECO:0007669"/>
    <property type="project" value="UniProtKB-KW"/>
</dbReference>
<dbReference type="InterPro" id="IPR006426">
    <property type="entry name" value="Asn_synth_AEB"/>
</dbReference>
<dbReference type="Gene3D" id="3.60.20.10">
    <property type="entry name" value="Glutamine Phosphoribosylpyrophosphate, subunit 1, domain 1"/>
    <property type="match status" value="1"/>
</dbReference>
<dbReference type="PIRSF" id="PIRSF001589">
    <property type="entry name" value="Asn_synthetase_glu-h"/>
    <property type="match status" value="1"/>
</dbReference>
<dbReference type="CDD" id="cd00712">
    <property type="entry name" value="AsnB"/>
    <property type="match status" value="1"/>
</dbReference>
<keyword evidence="8" id="KW-0028">Amino-acid biosynthesis</keyword>
<keyword evidence="4 9" id="KW-0547">Nucleotide-binding</keyword>
<keyword evidence="8" id="KW-0061">Asparagine biosynthesis</keyword>
<feature type="binding site" evidence="9">
    <location>
        <position position="294"/>
    </location>
    <ligand>
        <name>ATP</name>
        <dbReference type="ChEBI" id="CHEBI:30616"/>
    </ligand>
</feature>
<dbReference type="InterPro" id="IPR029055">
    <property type="entry name" value="Ntn_hydrolases_N"/>
</dbReference>
<dbReference type="InterPro" id="IPR051786">
    <property type="entry name" value="ASN_synthetase/amidase"/>
</dbReference>
<sequence length="627" mass="73279">MCGINGIILNKKEDEIAIKHIIATMNNSIIHRGPDQEGNYFCNQLDYTVAMGMRRLSIIDLHTGEQPMHSQNNMYSIVFNGEIYNYKTLRYHLEKKGYTFTTQSDTEVVLKLYEVYGKDSFKMLDGMFAISIHDKLKHKIIIARDFFGEKPLYYFLDNNLFYWASELKSITNILQYKPSLSKIALNLYFQLTYIPAPYTIYENIYKLEPNSCLEFDLENFTYSLHLIEQDFEKIAIENKKQATIKTKEMVQESVSSRSIADVKVGTFLSGGVDSSIVSLCLAQQSNTKIDTFSIGFDKKSFDETNKSKLVSKLINSNHHEFILNENDLIKNLDQIILNFDEPFADSSALPSFVVSNKTAKHVKVALTGDGGDEVFGGYNKYYMGRLNEKYTHLIPSKWHSKFLNFTNILLSTKDDNRGMRFKIKKAINAINYDEDFYYNIISLGFSEKELKNMIKEPLFYSNVLDYYRKKGSAKTISDFRQIDRMLSLEGDMLVKVDRTSMLNSIECRAPFLNKKLWNFSNHLPENFLINKWDKKYILKEAFKEYFPDNFLNKSKKGFGVPVGDWLRTSLKDELLMLSDKKFIEEQNIFNYNQIVPLIHNHINNKVDNTFRVWTYYCFQKWYKFLYS</sequence>
<proteinExistence type="inferred from homology"/>
<dbReference type="InterPro" id="IPR001962">
    <property type="entry name" value="Asn_synthase"/>
</dbReference>
<evidence type="ECO:0000256" key="8">
    <source>
        <dbReference type="PIRSR" id="PIRSR001589-1"/>
    </source>
</evidence>
<evidence type="ECO:0000256" key="3">
    <source>
        <dbReference type="ARBA" id="ARBA00012737"/>
    </source>
</evidence>
<dbReference type="OrthoDB" id="9763290at2"/>
<dbReference type="InterPro" id="IPR033738">
    <property type="entry name" value="AsnB_N"/>
</dbReference>
<dbReference type="GO" id="GO:0005524">
    <property type="term" value="F:ATP binding"/>
    <property type="evidence" value="ECO:0007669"/>
    <property type="project" value="UniProtKB-KW"/>
</dbReference>
<gene>
    <name evidence="12" type="ORF">Q361_10473</name>
</gene>
<dbReference type="NCBIfam" id="TIGR01536">
    <property type="entry name" value="asn_synth_AEB"/>
    <property type="match status" value="1"/>
</dbReference>
<evidence type="ECO:0000256" key="2">
    <source>
        <dbReference type="ARBA" id="ARBA00005752"/>
    </source>
</evidence>
<dbReference type="EC" id="6.3.5.4" evidence="3"/>
<evidence type="ECO:0000256" key="10">
    <source>
        <dbReference type="PIRSR" id="PIRSR001589-3"/>
    </source>
</evidence>
<comment type="caution">
    <text evidence="12">The sequence shown here is derived from an EMBL/GenBank/DDBJ whole genome shotgun (WGS) entry which is preliminary data.</text>
</comment>
<feature type="domain" description="Glutamine amidotransferase type-2" evidence="11">
    <location>
        <begin position="2"/>
        <end position="218"/>
    </location>
</feature>
<dbReference type="InterPro" id="IPR017932">
    <property type="entry name" value="GATase_2_dom"/>
</dbReference>
<evidence type="ECO:0000256" key="1">
    <source>
        <dbReference type="ARBA" id="ARBA00005187"/>
    </source>
</evidence>
<comment type="catalytic activity">
    <reaction evidence="7">
        <text>L-aspartate + L-glutamine + ATP + H2O = L-asparagine + L-glutamate + AMP + diphosphate + H(+)</text>
        <dbReference type="Rhea" id="RHEA:12228"/>
        <dbReference type="ChEBI" id="CHEBI:15377"/>
        <dbReference type="ChEBI" id="CHEBI:15378"/>
        <dbReference type="ChEBI" id="CHEBI:29985"/>
        <dbReference type="ChEBI" id="CHEBI:29991"/>
        <dbReference type="ChEBI" id="CHEBI:30616"/>
        <dbReference type="ChEBI" id="CHEBI:33019"/>
        <dbReference type="ChEBI" id="CHEBI:58048"/>
        <dbReference type="ChEBI" id="CHEBI:58359"/>
        <dbReference type="ChEBI" id="CHEBI:456215"/>
        <dbReference type="EC" id="6.3.5.4"/>
    </reaction>
</comment>
<evidence type="ECO:0000256" key="4">
    <source>
        <dbReference type="ARBA" id="ARBA00022741"/>
    </source>
</evidence>
<dbReference type="AlphaFoldDB" id="A0A2S4N9I6"/>
<feature type="site" description="Important for beta-aspartyl-AMP intermediate formation" evidence="10">
    <location>
        <position position="369"/>
    </location>
</feature>
<evidence type="ECO:0000256" key="7">
    <source>
        <dbReference type="ARBA" id="ARBA00048741"/>
    </source>
</evidence>
<reference evidence="12 13" key="1">
    <citation type="submission" date="2018-01" db="EMBL/GenBank/DDBJ databases">
        <title>Genomic Encyclopedia of Type Strains, Phase I: the one thousand microbial genomes (KMG-I) project.</title>
        <authorList>
            <person name="Goeker M."/>
        </authorList>
    </citation>
    <scope>NUCLEOTIDE SEQUENCE [LARGE SCALE GENOMIC DNA]</scope>
    <source>
        <strain evidence="12 13">DSM 17960</strain>
    </source>
</reference>
<feature type="binding site" evidence="9">
    <location>
        <position position="105"/>
    </location>
    <ligand>
        <name>L-glutamine</name>
        <dbReference type="ChEBI" id="CHEBI:58359"/>
    </ligand>
</feature>
<keyword evidence="6 8" id="KW-0315">Glutamine amidotransferase</keyword>
<accession>A0A2S4N9I6</accession>
<feature type="active site" description="For GATase activity" evidence="8">
    <location>
        <position position="2"/>
    </location>
</feature>
<dbReference type="GO" id="GO:0005829">
    <property type="term" value="C:cytosol"/>
    <property type="evidence" value="ECO:0007669"/>
    <property type="project" value="TreeGrafter"/>
</dbReference>
<dbReference type="PROSITE" id="PS51278">
    <property type="entry name" value="GATASE_TYPE_2"/>
    <property type="match status" value="1"/>
</dbReference>
<dbReference type="RefSeq" id="WP_103725413.1">
    <property type="nucleotide sequence ID" value="NZ_PQNY01000004.1"/>
</dbReference>
<dbReference type="PANTHER" id="PTHR43284">
    <property type="entry name" value="ASPARAGINE SYNTHETASE (GLUTAMINE-HYDROLYZING)"/>
    <property type="match status" value="1"/>
</dbReference>
<evidence type="ECO:0000259" key="11">
    <source>
        <dbReference type="PROSITE" id="PS51278"/>
    </source>
</evidence>
<dbReference type="InterPro" id="IPR014729">
    <property type="entry name" value="Rossmann-like_a/b/a_fold"/>
</dbReference>
<protein>
    <recommendedName>
        <fullName evidence="3">asparagine synthase (glutamine-hydrolyzing)</fullName>
        <ecNumber evidence="3">6.3.5.4</ecNumber>
    </recommendedName>
</protein>
<evidence type="ECO:0000313" key="12">
    <source>
        <dbReference type="EMBL" id="POS02354.1"/>
    </source>
</evidence>
<evidence type="ECO:0000313" key="13">
    <source>
        <dbReference type="Proteomes" id="UP000237056"/>
    </source>
</evidence>
<keyword evidence="5 9" id="KW-0067">ATP-binding</keyword>
<dbReference type="Gene3D" id="3.40.50.620">
    <property type="entry name" value="HUPs"/>
    <property type="match status" value="1"/>
</dbReference>
<dbReference type="EMBL" id="PQNY01000004">
    <property type="protein sequence ID" value="POS02354.1"/>
    <property type="molecule type" value="Genomic_DNA"/>
</dbReference>
<organism evidence="12 13">
    <name type="scientific">Flavobacterium croceum DSM 17960</name>
    <dbReference type="NCBI Taxonomy" id="1121886"/>
    <lineage>
        <taxon>Bacteria</taxon>
        <taxon>Pseudomonadati</taxon>
        <taxon>Bacteroidota</taxon>
        <taxon>Flavobacteriia</taxon>
        <taxon>Flavobacteriales</taxon>
        <taxon>Flavobacteriaceae</taxon>
        <taxon>Flavobacterium</taxon>
    </lineage>
</organism>